<evidence type="ECO:0000313" key="2">
    <source>
        <dbReference type="EMBL" id="USY21866.1"/>
    </source>
</evidence>
<protein>
    <submittedName>
        <fullName evidence="2">Uncharacterized protein</fullName>
    </submittedName>
</protein>
<name>A0ABY5DFI6_9ACTN</name>
<proteinExistence type="predicted"/>
<dbReference type="RefSeq" id="WP_254420704.1">
    <property type="nucleotide sequence ID" value="NZ_BAAAJB010000058.1"/>
</dbReference>
<reference evidence="2" key="1">
    <citation type="submission" date="2022-06" db="EMBL/GenBank/DDBJ databases">
        <authorList>
            <person name="Ping M."/>
        </authorList>
    </citation>
    <scope>NUCLEOTIDE SEQUENCE</scope>
    <source>
        <strain evidence="2">JCM11759T</strain>
    </source>
</reference>
<accession>A0ABY5DFI6</accession>
<evidence type="ECO:0000256" key="1">
    <source>
        <dbReference type="SAM" id="MobiDB-lite"/>
    </source>
</evidence>
<evidence type="ECO:0000313" key="3">
    <source>
        <dbReference type="Proteomes" id="UP001055940"/>
    </source>
</evidence>
<sequence length="683" mass="75303">MTTQETEPRDRVSGPTVSGDNATTNTGSGDLNQDSTVTNVSGDQYQQHFYVSAYSARLKFDDGQVNYGKERRIVPGDRLATLRRRFVEPPGFDEKARRADIARHGAVVLSARPGDGVRAAAQMILAPAGEEADQDVQDDLVTNGQDGRPTLDADELRGGERLLVDLTRESGFALAPLRDELEGLRARALRAGASLVVLVEHEDVEKLHSSLRDRVVPHRRPDSLAVLAEHLDSRGVPGFFPDRATKEIRTWVSTASMGGIEGLAWRTATAYQEAGYEGRIEGWLSRALEAGEAALPEDLKDTTGRKRALLLAASLLEGVPVEHLASGVESLLAQISFPEDETPLLNRPDFHEELRDCEIGVGTERRVYFKRVGRARALRSAFWDAHPRLHDQLGQWVDALVTNQALSPADQDRVAERWAEQTLRIAEPGAVFQRVQRWVIQQRRTAPQAAVLLTTVLRHDRYGRIGRRQIYKWAESPGLGRELGQVLVAVCAQELAATHPEQAIVRLHLLAANRAVAVSEAARAELGTLAHERSLYRKVLRRVCERLPDPDHSVDRDLFWDLTAPERLVGGGSRPRTVSPGVEGLVRDGLGHVLHQRPQRTKEYAHRWIGHGAQLRKVLVAAAAGAGTLPALYTAALRWRAEAGPQDRESRRCASADLIRLIDAAEGLDTPVGTPAERRTETP</sequence>
<dbReference type="EMBL" id="CP099837">
    <property type="protein sequence ID" value="USY21866.1"/>
    <property type="molecule type" value="Genomic_DNA"/>
</dbReference>
<dbReference type="Proteomes" id="UP001055940">
    <property type="component" value="Chromosome"/>
</dbReference>
<keyword evidence="3" id="KW-1185">Reference proteome</keyword>
<organism evidence="2 3">
    <name type="scientific">Nocardiopsis exhalans</name>
    <dbReference type="NCBI Taxonomy" id="163604"/>
    <lineage>
        <taxon>Bacteria</taxon>
        <taxon>Bacillati</taxon>
        <taxon>Actinomycetota</taxon>
        <taxon>Actinomycetes</taxon>
        <taxon>Streptosporangiales</taxon>
        <taxon>Nocardiopsidaceae</taxon>
        <taxon>Nocardiopsis</taxon>
    </lineage>
</organism>
<gene>
    <name evidence="2" type="ORF">NE857_09770</name>
</gene>
<feature type="compositionally biased region" description="Basic and acidic residues" evidence="1">
    <location>
        <begin position="1"/>
        <end position="12"/>
    </location>
</feature>
<feature type="compositionally biased region" description="Polar residues" evidence="1">
    <location>
        <begin position="15"/>
        <end position="40"/>
    </location>
</feature>
<feature type="region of interest" description="Disordered" evidence="1">
    <location>
        <begin position="1"/>
        <end position="40"/>
    </location>
</feature>